<accession>A0A9W5YAV8</accession>
<dbReference type="InterPro" id="IPR036505">
    <property type="entry name" value="Amidase/PGRP_sf"/>
</dbReference>
<feature type="domain" description="N-acetylmuramoyl-L-alanine amidase" evidence="1">
    <location>
        <begin position="13"/>
        <end position="157"/>
    </location>
</feature>
<dbReference type="AlphaFoldDB" id="A0A9W5YAV8"/>
<dbReference type="GO" id="GO:0009253">
    <property type="term" value="P:peptidoglycan catabolic process"/>
    <property type="evidence" value="ECO:0007669"/>
    <property type="project" value="InterPro"/>
</dbReference>
<evidence type="ECO:0000313" key="3">
    <source>
        <dbReference type="Proteomes" id="UP001144256"/>
    </source>
</evidence>
<evidence type="ECO:0000259" key="1">
    <source>
        <dbReference type="SMART" id="SM00644"/>
    </source>
</evidence>
<protein>
    <recommendedName>
        <fullName evidence="1">N-acetylmuramoyl-L-alanine amidase domain-containing protein</fullName>
    </recommendedName>
</protein>
<comment type="caution">
    <text evidence="2">The sequence shown here is derived from an EMBL/GenBank/DDBJ whole genome shotgun (WGS) entry which is preliminary data.</text>
</comment>
<dbReference type="RefSeq" id="WP_281814050.1">
    <property type="nucleotide sequence ID" value="NZ_BRLB01000002.1"/>
</dbReference>
<organism evidence="2 3">
    <name type="scientific">Vallitalea longa</name>
    <dbReference type="NCBI Taxonomy" id="2936439"/>
    <lineage>
        <taxon>Bacteria</taxon>
        <taxon>Bacillati</taxon>
        <taxon>Bacillota</taxon>
        <taxon>Clostridia</taxon>
        <taxon>Lachnospirales</taxon>
        <taxon>Vallitaleaceae</taxon>
        <taxon>Vallitalea</taxon>
    </lineage>
</organism>
<dbReference type="SMART" id="SM00644">
    <property type="entry name" value="Ami_2"/>
    <property type="match status" value="1"/>
</dbReference>
<dbReference type="Proteomes" id="UP001144256">
    <property type="component" value="Unassembled WGS sequence"/>
</dbReference>
<dbReference type="InterPro" id="IPR002502">
    <property type="entry name" value="Amidase_domain"/>
</dbReference>
<dbReference type="CDD" id="cd06583">
    <property type="entry name" value="PGRP"/>
    <property type="match status" value="1"/>
</dbReference>
<name>A0A9W5YAV8_9FIRM</name>
<dbReference type="SUPFAM" id="SSF55846">
    <property type="entry name" value="N-acetylmuramoyl-L-alanine amidase-like"/>
    <property type="match status" value="1"/>
</dbReference>
<dbReference type="EMBL" id="BRLB01000002">
    <property type="protein sequence ID" value="GKX29003.1"/>
    <property type="molecule type" value="Genomic_DNA"/>
</dbReference>
<dbReference type="Gene3D" id="3.40.80.10">
    <property type="entry name" value="Peptidoglycan recognition protein-like"/>
    <property type="match status" value="1"/>
</dbReference>
<proteinExistence type="predicted"/>
<evidence type="ECO:0000313" key="2">
    <source>
        <dbReference type="EMBL" id="GKX29003.1"/>
    </source>
</evidence>
<dbReference type="Pfam" id="PF01510">
    <property type="entry name" value="Amidase_2"/>
    <property type="match status" value="1"/>
</dbReference>
<dbReference type="GO" id="GO:0008745">
    <property type="term" value="F:N-acetylmuramoyl-L-alanine amidase activity"/>
    <property type="evidence" value="ECO:0007669"/>
    <property type="project" value="InterPro"/>
</dbReference>
<keyword evidence="3" id="KW-1185">Reference proteome</keyword>
<gene>
    <name evidence="2" type="ORF">SH1V18_14830</name>
</gene>
<reference evidence="2" key="1">
    <citation type="submission" date="2022-06" db="EMBL/GenBank/DDBJ databases">
        <title>Vallitalea longa sp. nov., an anaerobic bacterium isolated from marine sediment.</title>
        <authorList>
            <person name="Hirano S."/>
            <person name="Terahara T."/>
            <person name="Mori K."/>
            <person name="Hamada M."/>
            <person name="Matsumoto R."/>
            <person name="Kobayashi T."/>
        </authorList>
    </citation>
    <scope>NUCLEOTIDE SEQUENCE</scope>
    <source>
        <strain evidence="2">SH18-1</strain>
    </source>
</reference>
<sequence>MNNSPLVDYTKISPNKTSPRNHVIDTITIHCMAGNCSIETCGNIFQPTSIQASSNYGVGTDGRIGMYVEEKDRSWCSSSSSNDNRAVTIEVANDGGANTGWHVSDKALTALINLIADICKRNGIKELKWQGDKSLIGQIDKQNMTVHRWFANKSCPGDYLYNLHGKISEEVNKIIAKSNEIDLSDWAIEGHDFVTQNNISDGTRPKDNITREEVWTMLKRFKQIDKRLV</sequence>